<evidence type="ECO:0000313" key="1">
    <source>
        <dbReference type="EMBL" id="CAK5041442.1"/>
    </source>
</evidence>
<protein>
    <submittedName>
        <fullName evidence="1">Uncharacterized protein</fullName>
    </submittedName>
</protein>
<evidence type="ECO:0000313" key="2">
    <source>
        <dbReference type="Proteomes" id="UP001497535"/>
    </source>
</evidence>
<comment type="caution">
    <text evidence="1">The sequence shown here is derived from an EMBL/GenBank/DDBJ whole genome shotgun (WGS) entry which is preliminary data.</text>
</comment>
<reference evidence="1" key="1">
    <citation type="submission" date="2023-11" db="EMBL/GenBank/DDBJ databases">
        <authorList>
            <person name="Poullet M."/>
        </authorList>
    </citation>
    <scope>NUCLEOTIDE SEQUENCE</scope>
    <source>
        <strain evidence="1">E1834</strain>
    </source>
</reference>
<keyword evidence="2" id="KW-1185">Reference proteome</keyword>
<accession>A0ACB0YCU6</accession>
<gene>
    <name evidence="1" type="ORF">MENTE1834_LOCUS10523</name>
</gene>
<organism evidence="1 2">
    <name type="scientific">Meloidogyne enterolobii</name>
    <name type="common">Root-knot nematode worm</name>
    <name type="synonym">Meloidogyne mayaguensis</name>
    <dbReference type="NCBI Taxonomy" id="390850"/>
    <lineage>
        <taxon>Eukaryota</taxon>
        <taxon>Metazoa</taxon>
        <taxon>Ecdysozoa</taxon>
        <taxon>Nematoda</taxon>
        <taxon>Chromadorea</taxon>
        <taxon>Rhabditida</taxon>
        <taxon>Tylenchina</taxon>
        <taxon>Tylenchomorpha</taxon>
        <taxon>Tylenchoidea</taxon>
        <taxon>Meloidogynidae</taxon>
        <taxon>Meloidogyninae</taxon>
        <taxon>Meloidogyne</taxon>
    </lineage>
</organism>
<dbReference type="EMBL" id="CAVMJV010000010">
    <property type="protein sequence ID" value="CAK5041442.1"/>
    <property type="molecule type" value="Genomic_DNA"/>
</dbReference>
<proteinExistence type="predicted"/>
<name>A0ACB0YCU6_MELEN</name>
<dbReference type="Proteomes" id="UP001497535">
    <property type="component" value="Unassembled WGS sequence"/>
</dbReference>
<sequence>MASKTVGNNLSGTNNKNRKSSSSEDSSDDEDIPVKDTKTIMKAQAKTLSLKNNDLSSEESSDEGLASKNTMSNGTSKNRKSSSEDSSDDEDIPVKDTKTIMKPQTKTLSSKNKGSSSEDSSDDVLVSKKSAANVTSKSIGNNLLTTNIKNREPSSSEGSSDDEDIPVKDTKAILKPPTKKLLKDSSSEDSSADISAPKKSMAKITADISKTVGSKLSGTNIKNRKSSSSEDSSDDDIPVKDTKTILKPPTKKPLKIVLMTIFQ</sequence>